<name>A0A4U0FBT4_9BACL</name>
<dbReference type="OrthoDB" id="9844720at2"/>
<dbReference type="EMBL" id="SUPK01000004">
    <property type="protein sequence ID" value="TJY42245.1"/>
    <property type="molecule type" value="Genomic_DNA"/>
</dbReference>
<gene>
    <name evidence="1" type="ORF">E5161_09565</name>
</gene>
<accession>A0A4U0FBT4</accession>
<dbReference type="Proteomes" id="UP000309673">
    <property type="component" value="Unassembled WGS sequence"/>
</dbReference>
<evidence type="ECO:0000313" key="1">
    <source>
        <dbReference type="EMBL" id="TJY42245.1"/>
    </source>
</evidence>
<proteinExistence type="predicted"/>
<reference evidence="1 2" key="1">
    <citation type="submission" date="2019-04" db="EMBL/GenBank/DDBJ databases">
        <title>Cohnella sp. nov., isolated from soil.</title>
        <authorList>
            <person name="Kim W."/>
        </authorList>
    </citation>
    <scope>NUCLEOTIDE SEQUENCE [LARGE SCALE GENOMIC DNA]</scope>
    <source>
        <strain evidence="1 2">CAU 1483</strain>
    </source>
</reference>
<evidence type="ECO:0008006" key="3">
    <source>
        <dbReference type="Google" id="ProtNLM"/>
    </source>
</evidence>
<dbReference type="RefSeq" id="WP_136777500.1">
    <property type="nucleotide sequence ID" value="NZ_SUPK01000004.1"/>
</dbReference>
<dbReference type="AlphaFoldDB" id="A0A4U0FBT4"/>
<protein>
    <recommendedName>
        <fullName evidence="3">BrnT family toxin</fullName>
    </recommendedName>
</protein>
<keyword evidence="2" id="KW-1185">Reference proteome</keyword>
<organism evidence="1 2">
    <name type="scientific">Cohnella pontilimi</name>
    <dbReference type="NCBI Taxonomy" id="2564100"/>
    <lineage>
        <taxon>Bacteria</taxon>
        <taxon>Bacillati</taxon>
        <taxon>Bacillota</taxon>
        <taxon>Bacilli</taxon>
        <taxon>Bacillales</taxon>
        <taxon>Paenibacillaceae</taxon>
        <taxon>Cohnella</taxon>
    </lineage>
</organism>
<sequence length="122" mass="14525">MIDRSNWNSYFEDRYREFFIKRDKMARLIQQRGVYQADIEDALDDPTWVVRKNTHGDPELPPGVKLDGDCFDVFCETTEGRVLKIIGRLYESGQFQVITVITNISEADMRYYYREKELIQDE</sequence>
<comment type="caution">
    <text evidence="1">The sequence shown here is derived from an EMBL/GenBank/DDBJ whole genome shotgun (WGS) entry which is preliminary data.</text>
</comment>
<evidence type="ECO:0000313" key="2">
    <source>
        <dbReference type="Proteomes" id="UP000309673"/>
    </source>
</evidence>